<reference evidence="1 2" key="1">
    <citation type="journal article" date="2001" name="Proc. Natl. Acad. Sci. U.S.A.">
        <title>Nucleotide sequence and predicted functions of the entire Sinorhizobium meliloti pSymA megaplasmid.</title>
        <authorList>
            <person name="Barnett M.J."/>
            <person name="Fisher R.F."/>
            <person name="Jones T."/>
            <person name="Komp C."/>
            <person name="Abola A.P."/>
            <person name="Barloy-Hubler F."/>
            <person name="Bowser L."/>
            <person name="Capela D."/>
            <person name="Galibert F."/>
            <person name="Gouzy J."/>
            <person name="Gurjal M."/>
            <person name="Hong A."/>
            <person name="Huizar L."/>
            <person name="Hyman R.W."/>
            <person name="Kahn D."/>
            <person name="Kahn M.L."/>
            <person name="Kalman S."/>
            <person name="Keating D.H."/>
            <person name="Palm C."/>
            <person name="Peck M.C."/>
            <person name="Surzycki R."/>
            <person name="Wells D.H."/>
            <person name="Yeh K.-C."/>
            <person name="Davis R.W."/>
            <person name="Federspiel N.A."/>
            <person name="Long S.R."/>
        </authorList>
    </citation>
    <scope>NUCLEOTIDE SEQUENCE [LARGE SCALE GENOMIC DNA]</scope>
    <source>
        <strain evidence="1 2">1021</strain>
        <plasmid evidence="2">Plasmid pSymA</plasmid>
    </source>
</reference>
<gene>
    <name evidence="1" type="ORF">SMa2243</name>
</gene>
<dbReference type="EMBL" id="AE006469">
    <property type="protein sequence ID" value="AAK65867.1"/>
    <property type="molecule type" value="Genomic_DNA"/>
</dbReference>
<dbReference type="HOGENOM" id="CLU_955440_0_0_5"/>
<accession>Q92XN5</accession>
<evidence type="ECO:0000313" key="2">
    <source>
        <dbReference type="Proteomes" id="UP000001976"/>
    </source>
</evidence>
<geneLocation type="plasmid" evidence="1 2">
    <name>pSymA</name>
</geneLocation>
<keyword evidence="2" id="KW-1185">Reference proteome</keyword>
<evidence type="ECO:0000313" key="1">
    <source>
        <dbReference type="EMBL" id="AAK65867.1"/>
    </source>
</evidence>
<dbReference type="KEGG" id="sme:SMa2243"/>
<evidence type="ECO:0008006" key="3">
    <source>
        <dbReference type="Google" id="ProtNLM"/>
    </source>
</evidence>
<protein>
    <recommendedName>
        <fullName evidence="3">Three-Cys-motif partner protein TcmP</fullName>
    </recommendedName>
</protein>
<dbReference type="EnsemblBacteria" id="AAK65867">
    <property type="protein sequence ID" value="AAK65867"/>
    <property type="gene ID" value="SMa2243"/>
</dbReference>
<dbReference type="InterPro" id="IPR031009">
    <property type="entry name" value="Tcm_partner"/>
</dbReference>
<sequence length="308" mass="35046">MYHRQYEEIMVAEVGPWAKEKLDILARYLDFYTKVLKNQPWRTIYIDAFAGGGSAKVRIKNEPAATFDLLEPTDSQDGEQEEFLHGSPRVALDIANPFSRYVFCEPAAKRAVELNELEAEFSNSRQIKLLKVPAAEGIAWVTSQAISKKTHRGVAFLDPFGARLEWSSVQSLADTGLFEVVVNFALNMAINRMLPNDGDVPVAWADTLDRYFGSHEWFEEVYSSDAHGLFASTEIRKRDDYSERLLELYRRNLKNAFGFVSTPRLIRNTRGAPLYYLLWAGPHRKGLEGADYILRMGDKLPKIRKGST</sequence>
<keyword evidence="1" id="KW-0614">Plasmid</keyword>
<dbReference type="PIR" id="A95413">
    <property type="entry name" value="A95413"/>
</dbReference>
<dbReference type="NCBIfam" id="TIGR04474">
    <property type="entry name" value="tcm_partner"/>
    <property type="match status" value="1"/>
</dbReference>
<proteinExistence type="predicted"/>
<name>Q92XN5_RHIME</name>
<dbReference type="Proteomes" id="UP000001976">
    <property type="component" value="Plasmid pSymA"/>
</dbReference>
<reference evidence="2" key="2">
    <citation type="journal article" date="2001" name="Science">
        <title>The composite genome of the legume symbiont Sinorhizobium meliloti.</title>
        <authorList>
            <person name="Galibert F."/>
            <person name="Finan T.M."/>
            <person name="Long S.R."/>
            <person name="Puehler A."/>
            <person name="Abola P."/>
            <person name="Ampe F."/>
            <person name="Barloy-Hubler F."/>
            <person name="Barnett M.J."/>
            <person name="Becker A."/>
            <person name="Boistard P."/>
            <person name="Bothe G."/>
            <person name="Boutry M."/>
            <person name="Bowser L."/>
            <person name="Buhrmester J."/>
            <person name="Cadieu E."/>
            <person name="Capela D."/>
            <person name="Chain P."/>
            <person name="Cowie A."/>
            <person name="Davis R.W."/>
            <person name="Dreano S."/>
            <person name="Federspiel N.A."/>
            <person name="Fisher R.F."/>
            <person name="Gloux S."/>
            <person name="Godrie T."/>
            <person name="Goffeau A."/>
            <person name="Golding B."/>
            <person name="Gouzy J."/>
            <person name="Gurjal M."/>
            <person name="Hernandez-Lucas I."/>
            <person name="Hong A."/>
            <person name="Huizar L."/>
            <person name="Hyman R.W."/>
            <person name="Jones T."/>
            <person name="Kahn D."/>
            <person name="Kahn M.L."/>
            <person name="Kalman S."/>
            <person name="Keating D.H."/>
            <person name="Kiss E."/>
            <person name="Komp C."/>
            <person name="Lelaure V."/>
            <person name="Masuy D."/>
            <person name="Palm C."/>
            <person name="Peck M.C."/>
            <person name="Pohl T.M."/>
            <person name="Portetelle D."/>
            <person name="Purnelle B."/>
            <person name="Ramsperger U."/>
            <person name="Surzycki R."/>
            <person name="Thebault P."/>
            <person name="Vandenbol M."/>
            <person name="Vorhoelter F.J."/>
            <person name="Weidner S."/>
            <person name="Wells D.H."/>
            <person name="Wong K."/>
            <person name="Yeh K.-C."/>
            <person name="Batut J."/>
        </authorList>
    </citation>
    <scope>NUCLEOTIDE SEQUENCE [LARGE SCALE GENOMIC DNA]</scope>
    <source>
        <strain evidence="2">1021</strain>
        <plasmid evidence="2">Plasmid pSymA</plasmid>
    </source>
</reference>
<dbReference type="AlphaFoldDB" id="Q92XN5"/>
<organism evidence="1 2">
    <name type="scientific">Rhizobium meliloti (strain 1021)</name>
    <name type="common">Ensifer meliloti</name>
    <name type="synonym">Sinorhizobium meliloti</name>
    <dbReference type="NCBI Taxonomy" id="266834"/>
    <lineage>
        <taxon>Bacteria</taxon>
        <taxon>Pseudomonadati</taxon>
        <taxon>Pseudomonadota</taxon>
        <taxon>Alphaproteobacteria</taxon>
        <taxon>Hyphomicrobiales</taxon>
        <taxon>Rhizobiaceae</taxon>
        <taxon>Sinorhizobium/Ensifer group</taxon>
        <taxon>Sinorhizobium</taxon>
    </lineage>
</organism>
<dbReference type="OrthoDB" id="7838592at2"/>